<proteinExistence type="predicted"/>
<dbReference type="InterPro" id="IPR005646">
    <property type="entry name" value="FapA"/>
</dbReference>
<organism evidence="3 4">
    <name type="scientific">Undibacterium umbellatum</name>
    <dbReference type="NCBI Taxonomy" id="2762300"/>
    <lineage>
        <taxon>Bacteria</taxon>
        <taxon>Pseudomonadati</taxon>
        <taxon>Pseudomonadota</taxon>
        <taxon>Betaproteobacteria</taxon>
        <taxon>Burkholderiales</taxon>
        <taxon>Oxalobacteraceae</taxon>
        <taxon>Undibacterium</taxon>
    </lineage>
</organism>
<comment type="caution">
    <text evidence="3">The sequence shown here is derived from an EMBL/GenBank/DDBJ whole genome shotgun (WGS) entry which is preliminary data.</text>
</comment>
<name>A0ABR6ZAD2_9BURK</name>
<dbReference type="InterPro" id="IPR046865">
    <property type="entry name" value="FapA_b_solenoid"/>
</dbReference>
<keyword evidence="1" id="KW-0175">Coiled coil</keyword>
<feature type="coiled-coil region" evidence="1">
    <location>
        <begin position="475"/>
        <end position="505"/>
    </location>
</feature>
<evidence type="ECO:0000259" key="2">
    <source>
        <dbReference type="Pfam" id="PF20250"/>
    </source>
</evidence>
<dbReference type="Pfam" id="PF20250">
    <property type="entry name" value="FapA_N"/>
    <property type="match status" value="1"/>
</dbReference>
<dbReference type="Pfam" id="PF03961">
    <property type="entry name" value="FapA"/>
    <property type="match status" value="1"/>
</dbReference>
<dbReference type="Proteomes" id="UP000646911">
    <property type="component" value="Unassembled WGS sequence"/>
</dbReference>
<evidence type="ECO:0000313" key="3">
    <source>
        <dbReference type="EMBL" id="MBC3908705.1"/>
    </source>
</evidence>
<feature type="domain" description="Flagellar Assembly Protein A N-terminal region" evidence="2">
    <location>
        <begin position="85"/>
        <end position="256"/>
    </location>
</feature>
<keyword evidence="4" id="KW-1185">Reference proteome</keyword>
<evidence type="ECO:0000313" key="4">
    <source>
        <dbReference type="Proteomes" id="UP000646911"/>
    </source>
</evidence>
<reference evidence="3 4" key="1">
    <citation type="submission" date="2020-08" db="EMBL/GenBank/DDBJ databases">
        <title>Novel species isolated from subtropical streams in China.</title>
        <authorList>
            <person name="Lu H."/>
        </authorList>
    </citation>
    <scope>NUCLEOTIDE SEQUENCE [LARGE SCALE GENOMIC DNA]</scope>
    <source>
        <strain evidence="3 4">NL8W</strain>
    </source>
</reference>
<evidence type="ECO:0000256" key="1">
    <source>
        <dbReference type="SAM" id="Coils"/>
    </source>
</evidence>
<dbReference type="EMBL" id="JACOFX010000006">
    <property type="protein sequence ID" value="MBC3908705.1"/>
    <property type="molecule type" value="Genomic_DNA"/>
</dbReference>
<gene>
    <name evidence="3" type="ORF">H8L47_14160</name>
</gene>
<dbReference type="PANTHER" id="PTHR38032:SF1">
    <property type="entry name" value="RNA-BINDING PROTEIN KHPB N-TERMINAL DOMAIN-CONTAINING PROTEIN"/>
    <property type="match status" value="1"/>
</dbReference>
<dbReference type="InterPro" id="IPR046866">
    <property type="entry name" value="FapA_N"/>
</dbReference>
<sequence>MNEPLSQSTNLSFFTEGPAGTLFAQYDPAAAGPAPDMASLESALQASEYADFYRDSTALLAFIKLCRDVKELQKIQIGERRDAEFSLEVSDDLLSAYLTLIPAQGGKAIGSAINDALREQGIIHGILHKELDAALAAGACHHVLIAEGEPPRQGVAGKLEPLFGAQKSEIAQRDELAMIKFRELSHLLIVHIGDELMRRTPPVHGKFGMNIKGQVILAKPMPEMAFAAQLQGAVPSAANPDLLVATNAGQPVVVDNGVIVNPVLQVPDVDLSTGNISFEGTIHVDGDIKAGMILNVTGDIIVNGLVEAADITAGGNVAVTGGIIGLAEKKPGTQHLSGTTSRIKCAGSVQALFAENAHIEAGDSIHLQQNARQCELVARREIIVGKPGSNVGNILGGRAQAALAICAVSIGSPVATRTQIQVGFDPYRDQQIHDKQYQIGRKASELDQLIKLQAFFATHPQKAAGGVGEKVEAKRLYLLAELDTLEEELDELEAEQELIDKASVKIIKKIHEGVEIQIGKQKWQVKEDSGPGNYQLHDGHIAII</sequence>
<dbReference type="RefSeq" id="WP_186954246.1">
    <property type="nucleotide sequence ID" value="NZ_JACOFX010000006.1"/>
</dbReference>
<accession>A0ABR6ZAD2</accession>
<dbReference type="PANTHER" id="PTHR38032">
    <property type="entry name" value="POLYMERASE-RELATED"/>
    <property type="match status" value="1"/>
</dbReference>
<protein>
    <submittedName>
        <fullName evidence="3">DUF342 domain-containing protein</fullName>
    </submittedName>
</protein>